<name>A0A7W5DW42_9BACT</name>
<protein>
    <submittedName>
        <fullName evidence="1">Beta-phosphoglucomutase-like phosphatase (HAD superfamily)</fullName>
    </submittedName>
</protein>
<dbReference type="PANTHER" id="PTHR43481">
    <property type="entry name" value="FRUCTOSE-1-PHOSPHATE PHOSPHATASE"/>
    <property type="match status" value="1"/>
</dbReference>
<evidence type="ECO:0000313" key="1">
    <source>
        <dbReference type="EMBL" id="MBB3205621.1"/>
    </source>
</evidence>
<dbReference type="RefSeq" id="WP_184303439.1">
    <property type="nucleotide sequence ID" value="NZ_JACHXU010000004.1"/>
</dbReference>
<dbReference type="AlphaFoldDB" id="A0A7W5DW42"/>
<dbReference type="SFLD" id="SFLDG01129">
    <property type="entry name" value="C1.5:_HAD__Beta-PGM__Phosphata"/>
    <property type="match status" value="1"/>
</dbReference>
<dbReference type="PANTHER" id="PTHR43481:SF4">
    <property type="entry name" value="GLYCEROL-1-PHOSPHATE PHOSPHOHYDROLASE 1-RELATED"/>
    <property type="match status" value="1"/>
</dbReference>
<dbReference type="SUPFAM" id="SSF56784">
    <property type="entry name" value="HAD-like"/>
    <property type="match status" value="1"/>
</dbReference>
<dbReference type="InterPro" id="IPR023214">
    <property type="entry name" value="HAD_sf"/>
</dbReference>
<dbReference type="SFLD" id="SFLDS00003">
    <property type="entry name" value="Haloacid_Dehalogenase"/>
    <property type="match status" value="1"/>
</dbReference>
<proteinExistence type="predicted"/>
<dbReference type="InterPro" id="IPR051806">
    <property type="entry name" value="HAD-like_SPP"/>
</dbReference>
<dbReference type="PRINTS" id="PR00413">
    <property type="entry name" value="HADHALOGNASE"/>
</dbReference>
<gene>
    <name evidence="1" type="ORF">FHS27_001425</name>
</gene>
<dbReference type="Pfam" id="PF00702">
    <property type="entry name" value="Hydrolase"/>
    <property type="match status" value="1"/>
</dbReference>
<accession>A0A7W5DW42</accession>
<comment type="caution">
    <text evidence="1">The sequence shown here is derived from an EMBL/GenBank/DDBJ whole genome shotgun (WGS) entry which is preliminary data.</text>
</comment>
<dbReference type="InterPro" id="IPR023198">
    <property type="entry name" value="PGP-like_dom2"/>
</dbReference>
<dbReference type="CDD" id="cd07505">
    <property type="entry name" value="HAD_BPGM-like"/>
    <property type="match status" value="1"/>
</dbReference>
<dbReference type="Gene3D" id="1.10.150.240">
    <property type="entry name" value="Putative phosphatase, domain 2"/>
    <property type="match status" value="1"/>
</dbReference>
<dbReference type="NCBIfam" id="TIGR01509">
    <property type="entry name" value="HAD-SF-IA-v3"/>
    <property type="match status" value="1"/>
</dbReference>
<dbReference type="Gene3D" id="3.40.50.1000">
    <property type="entry name" value="HAD superfamily/HAD-like"/>
    <property type="match status" value="1"/>
</dbReference>
<dbReference type="EMBL" id="JACHXU010000004">
    <property type="protein sequence ID" value="MBB3205621.1"/>
    <property type="molecule type" value="Genomic_DNA"/>
</dbReference>
<dbReference type="GO" id="GO:0050308">
    <property type="term" value="F:sugar-phosphatase activity"/>
    <property type="evidence" value="ECO:0007669"/>
    <property type="project" value="TreeGrafter"/>
</dbReference>
<keyword evidence="2" id="KW-1185">Reference proteome</keyword>
<organism evidence="1 2">
    <name type="scientific">Aporhodopirellula rubra</name>
    <dbReference type="NCBI Taxonomy" id="980271"/>
    <lineage>
        <taxon>Bacteria</taxon>
        <taxon>Pseudomonadati</taxon>
        <taxon>Planctomycetota</taxon>
        <taxon>Planctomycetia</taxon>
        <taxon>Pirellulales</taxon>
        <taxon>Pirellulaceae</taxon>
        <taxon>Aporhodopirellula</taxon>
    </lineage>
</organism>
<evidence type="ECO:0000313" key="2">
    <source>
        <dbReference type="Proteomes" id="UP000536179"/>
    </source>
</evidence>
<dbReference type="Proteomes" id="UP000536179">
    <property type="component" value="Unassembled WGS sequence"/>
</dbReference>
<dbReference type="InterPro" id="IPR036412">
    <property type="entry name" value="HAD-like_sf"/>
</dbReference>
<dbReference type="InterPro" id="IPR006439">
    <property type="entry name" value="HAD-SF_hydro_IA"/>
</dbReference>
<reference evidence="1 2" key="1">
    <citation type="submission" date="2020-08" db="EMBL/GenBank/DDBJ databases">
        <title>Genomic Encyclopedia of Type Strains, Phase III (KMG-III): the genomes of soil and plant-associated and newly described type strains.</title>
        <authorList>
            <person name="Whitman W."/>
        </authorList>
    </citation>
    <scope>NUCLEOTIDE SEQUENCE [LARGE SCALE GENOMIC DNA]</scope>
    <source>
        <strain evidence="1 2">CECT 8075</strain>
    </source>
</reference>
<sequence>MNEFNELRWWQDDLSERFDALIFDCDGTLTDSMPLHYRAWRDTLLARGVEFPEPRFYSMGGMPTDKIIDILCGEQNVSVDVDATAQAKEDAFEDLMGELQPLQIVCDCAARHRGQMPMAVASGGIRPIVERQLKQIETFDWFGAIVTSEDTELHKPEPDAFLLAARLLDVDPTRCLVFEDSPLGFDAACRAGMQFVDVRPTVAANGK</sequence>